<dbReference type="Proteomes" id="UP001444071">
    <property type="component" value="Unassembled WGS sequence"/>
</dbReference>
<gene>
    <name evidence="1" type="primary">FCHSD2_1</name>
    <name evidence="1" type="ORF">XENORESO_002784</name>
</gene>
<protein>
    <submittedName>
        <fullName evidence="1">F-BAR and double SH3 domains protein 2</fullName>
    </submittedName>
</protein>
<evidence type="ECO:0000313" key="2">
    <source>
        <dbReference type="Proteomes" id="UP001444071"/>
    </source>
</evidence>
<accession>A0ABV0WW51</accession>
<feature type="non-terminal residue" evidence="1">
    <location>
        <position position="1"/>
    </location>
</feature>
<comment type="caution">
    <text evidence="1">The sequence shown here is derived from an EMBL/GenBank/DDBJ whole genome shotgun (WGS) entry which is preliminary data.</text>
</comment>
<sequence>YLFTDMFLFYLLQVMHLQKENGTAEEHSLDKEARKWASRVAREYKSIIHTQRN</sequence>
<name>A0ABV0WW51_9TELE</name>
<dbReference type="EMBL" id="JAHRIM010071539">
    <property type="protein sequence ID" value="MEQ2273335.1"/>
    <property type="molecule type" value="Genomic_DNA"/>
</dbReference>
<organism evidence="1 2">
    <name type="scientific">Xenotaenia resolanae</name>
    <dbReference type="NCBI Taxonomy" id="208358"/>
    <lineage>
        <taxon>Eukaryota</taxon>
        <taxon>Metazoa</taxon>
        <taxon>Chordata</taxon>
        <taxon>Craniata</taxon>
        <taxon>Vertebrata</taxon>
        <taxon>Euteleostomi</taxon>
        <taxon>Actinopterygii</taxon>
        <taxon>Neopterygii</taxon>
        <taxon>Teleostei</taxon>
        <taxon>Neoteleostei</taxon>
        <taxon>Acanthomorphata</taxon>
        <taxon>Ovalentaria</taxon>
        <taxon>Atherinomorphae</taxon>
        <taxon>Cyprinodontiformes</taxon>
        <taxon>Goodeidae</taxon>
        <taxon>Xenotaenia</taxon>
    </lineage>
</organism>
<evidence type="ECO:0000313" key="1">
    <source>
        <dbReference type="EMBL" id="MEQ2273335.1"/>
    </source>
</evidence>
<keyword evidence="2" id="KW-1185">Reference proteome</keyword>
<reference evidence="1 2" key="1">
    <citation type="submission" date="2021-06" db="EMBL/GenBank/DDBJ databases">
        <authorList>
            <person name="Palmer J.M."/>
        </authorList>
    </citation>
    <scope>NUCLEOTIDE SEQUENCE [LARGE SCALE GENOMIC DNA]</scope>
    <source>
        <strain evidence="1 2">XR_2019</strain>
        <tissue evidence="1">Muscle</tissue>
    </source>
</reference>
<proteinExistence type="predicted"/>